<dbReference type="InterPro" id="IPR002885">
    <property type="entry name" value="PPR_rpt"/>
</dbReference>
<evidence type="ECO:0000313" key="4">
    <source>
        <dbReference type="Proteomes" id="UP000017836"/>
    </source>
</evidence>
<dbReference type="Gene3D" id="1.25.40.10">
    <property type="entry name" value="Tetratricopeptide repeat domain"/>
    <property type="match status" value="2"/>
</dbReference>
<dbReference type="PANTHER" id="PTHR47926:SF347">
    <property type="entry name" value="PENTATRICOPEPTIDE REPEAT-CONTAINING PROTEIN"/>
    <property type="match status" value="1"/>
</dbReference>
<organism evidence="3 4">
    <name type="scientific">Amborella trichopoda</name>
    <dbReference type="NCBI Taxonomy" id="13333"/>
    <lineage>
        <taxon>Eukaryota</taxon>
        <taxon>Viridiplantae</taxon>
        <taxon>Streptophyta</taxon>
        <taxon>Embryophyta</taxon>
        <taxon>Tracheophyta</taxon>
        <taxon>Spermatophyta</taxon>
        <taxon>Magnoliopsida</taxon>
        <taxon>Amborellales</taxon>
        <taxon>Amborellaceae</taxon>
        <taxon>Amborella</taxon>
    </lineage>
</organism>
<dbReference type="Pfam" id="PF20431">
    <property type="entry name" value="E_motif"/>
    <property type="match status" value="1"/>
</dbReference>
<keyword evidence="1" id="KW-0677">Repeat</keyword>
<evidence type="ECO:0000256" key="2">
    <source>
        <dbReference type="PROSITE-ProRule" id="PRU00708"/>
    </source>
</evidence>
<evidence type="ECO:0000313" key="3">
    <source>
        <dbReference type="EMBL" id="ERM97200.1"/>
    </source>
</evidence>
<dbReference type="Pfam" id="PF01535">
    <property type="entry name" value="PPR"/>
    <property type="match status" value="3"/>
</dbReference>
<feature type="repeat" description="PPR" evidence="2">
    <location>
        <begin position="198"/>
        <end position="232"/>
    </location>
</feature>
<reference evidence="4" key="1">
    <citation type="journal article" date="2013" name="Science">
        <title>The Amborella genome and the evolution of flowering plants.</title>
        <authorList>
            <consortium name="Amborella Genome Project"/>
        </authorList>
    </citation>
    <scope>NUCLEOTIDE SEQUENCE [LARGE SCALE GENOMIC DNA]</scope>
</reference>
<dbReference type="InterPro" id="IPR046848">
    <property type="entry name" value="E_motif"/>
</dbReference>
<dbReference type="GO" id="GO:0003723">
    <property type="term" value="F:RNA binding"/>
    <property type="evidence" value="ECO:0007669"/>
    <property type="project" value="InterPro"/>
</dbReference>
<dbReference type="InterPro" id="IPR011990">
    <property type="entry name" value="TPR-like_helical_dom_sf"/>
</dbReference>
<dbReference type="HOGENOM" id="CLU_002706_0_6_1"/>
<sequence>MVSFCVVSVSGNLNYALPVFEELAKPVPFVCNNMIRVYVNSIFPNEAILLYNIMRSENVKADSFTFPFVLKACARVSRGIEEGHKLAHLHKGVEAHCTIIQTGLELDPFVQNSLIFMNSRSGSIKAARLLFNKMTEKNIVSWNTMVMAYHRQKNIESANGLLKEMPIRKHHDHNTCPLWRYQECSNASLVFERMRMKRVTSWNAMIVGIAVHGHCKEAIELFSRMQSSGTKPDSVTFLGVLTARSYSGLVDEGCEYFHNMIEKYKIEPGIKHYGFMGLLEEAPDVINRMPFDANTIRWRTLLGASRTRENVELAEVLVENLGRLEPLKHGDYVLLSNIYVEAYRWDDVERVRQMMVEMGVLKPPGFSQIEMNG</sequence>
<evidence type="ECO:0000256" key="1">
    <source>
        <dbReference type="ARBA" id="ARBA00022737"/>
    </source>
</evidence>
<dbReference type="OMA" id="DANTIRW"/>
<dbReference type="FunFam" id="1.25.40.10:FF:000242">
    <property type="entry name" value="Pentatricopeptide repeat-containing protein"/>
    <property type="match status" value="1"/>
</dbReference>
<dbReference type="EMBL" id="KI396540">
    <property type="protein sequence ID" value="ERM97200.1"/>
    <property type="molecule type" value="Genomic_DNA"/>
</dbReference>
<dbReference type="PANTHER" id="PTHR47926">
    <property type="entry name" value="PENTATRICOPEPTIDE REPEAT-CONTAINING PROTEIN"/>
    <property type="match status" value="1"/>
</dbReference>
<dbReference type="Proteomes" id="UP000017836">
    <property type="component" value="Unassembled WGS sequence"/>
</dbReference>
<gene>
    <name evidence="3" type="ORF">AMTR_s00119p00048520</name>
</gene>
<dbReference type="AlphaFoldDB" id="W1NQ19"/>
<dbReference type="STRING" id="13333.W1NQ19"/>
<keyword evidence="4" id="KW-1185">Reference proteome</keyword>
<protein>
    <recommendedName>
        <fullName evidence="5">Pentacotripeptide-repeat region of PRORP domain-containing protein</fullName>
    </recommendedName>
</protein>
<dbReference type="PROSITE" id="PS51375">
    <property type="entry name" value="PPR"/>
    <property type="match status" value="1"/>
</dbReference>
<accession>W1NQ19</accession>
<dbReference type="NCBIfam" id="TIGR00756">
    <property type="entry name" value="PPR"/>
    <property type="match status" value="1"/>
</dbReference>
<dbReference type="Pfam" id="PF13041">
    <property type="entry name" value="PPR_2"/>
    <property type="match status" value="1"/>
</dbReference>
<dbReference type="InterPro" id="IPR046960">
    <property type="entry name" value="PPR_At4g14850-like_plant"/>
</dbReference>
<proteinExistence type="predicted"/>
<name>W1NQ19_AMBTC</name>
<dbReference type="Gramene" id="ERM97200">
    <property type="protein sequence ID" value="ERM97200"/>
    <property type="gene ID" value="AMTR_s00119p00048520"/>
</dbReference>
<evidence type="ECO:0008006" key="5">
    <source>
        <dbReference type="Google" id="ProtNLM"/>
    </source>
</evidence>
<dbReference type="eggNOG" id="KOG4197">
    <property type="taxonomic scope" value="Eukaryota"/>
</dbReference>
<dbReference type="GO" id="GO:0009451">
    <property type="term" value="P:RNA modification"/>
    <property type="evidence" value="ECO:0000318"/>
    <property type="project" value="GO_Central"/>
</dbReference>